<dbReference type="Proteomes" id="UP000316095">
    <property type="component" value="Unassembled WGS sequence"/>
</dbReference>
<gene>
    <name evidence="2" type="ORF">Pan54_05740</name>
</gene>
<proteinExistence type="inferred from homology"/>
<comment type="similarity">
    <text evidence="1">Belongs to the UPF0161 family.</text>
</comment>
<dbReference type="GO" id="GO:0005886">
    <property type="term" value="C:plasma membrane"/>
    <property type="evidence" value="ECO:0007669"/>
    <property type="project" value="UniProtKB-SubCell"/>
</dbReference>
<dbReference type="Pfam" id="PF01809">
    <property type="entry name" value="YidD"/>
    <property type="match status" value="1"/>
</dbReference>
<comment type="caution">
    <text evidence="2">The sequence shown here is derived from an EMBL/GenBank/DDBJ whole genome shotgun (WGS) entry which is preliminary data.</text>
</comment>
<dbReference type="SMART" id="SM01234">
    <property type="entry name" value="Haemolytic"/>
    <property type="match status" value="1"/>
</dbReference>
<evidence type="ECO:0000313" key="3">
    <source>
        <dbReference type="Proteomes" id="UP000316095"/>
    </source>
</evidence>
<name>A0A5C5XC37_9PLAN</name>
<dbReference type="NCBIfam" id="TIGR00278">
    <property type="entry name" value="membrane protein insertion efficiency factor YidD"/>
    <property type="match status" value="1"/>
</dbReference>
<keyword evidence="3" id="KW-1185">Reference proteome</keyword>
<dbReference type="PANTHER" id="PTHR33383">
    <property type="entry name" value="MEMBRANE PROTEIN INSERTION EFFICIENCY FACTOR-RELATED"/>
    <property type="match status" value="1"/>
</dbReference>
<keyword evidence="1" id="KW-1003">Cell membrane</keyword>
<comment type="subcellular location">
    <subcellularLocation>
        <location evidence="1">Cell membrane</location>
        <topology evidence="1">Peripheral membrane protein</topology>
        <orientation evidence="1">Cytoplasmic side</orientation>
    </subcellularLocation>
</comment>
<dbReference type="InterPro" id="IPR002696">
    <property type="entry name" value="Membr_insert_effic_factor_YidD"/>
</dbReference>
<dbReference type="AlphaFoldDB" id="A0A5C5XC37"/>
<keyword evidence="1" id="KW-0472">Membrane</keyword>
<sequence>MLSISVAISWLLSRILIFLVRCYQWTLSPLIGRQCRFQPTCSNYFIQAVEKYGAFQGAYKGLVRIARCHPWGGSGHDPP</sequence>
<reference evidence="2 3" key="1">
    <citation type="submission" date="2019-02" db="EMBL/GenBank/DDBJ databases">
        <title>Deep-cultivation of Planctomycetes and their phenomic and genomic characterization uncovers novel biology.</title>
        <authorList>
            <person name="Wiegand S."/>
            <person name="Jogler M."/>
            <person name="Boedeker C."/>
            <person name="Pinto D."/>
            <person name="Vollmers J."/>
            <person name="Rivas-Marin E."/>
            <person name="Kohn T."/>
            <person name="Peeters S.H."/>
            <person name="Heuer A."/>
            <person name="Rast P."/>
            <person name="Oberbeckmann S."/>
            <person name="Bunk B."/>
            <person name="Jeske O."/>
            <person name="Meyerdierks A."/>
            <person name="Storesund J.E."/>
            <person name="Kallscheuer N."/>
            <person name="Luecker S."/>
            <person name="Lage O.M."/>
            <person name="Pohl T."/>
            <person name="Merkel B.J."/>
            <person name="Hornburger P."/>
            <person name="Mueller R.-W."/>
            <person name="Bruemmer F."/>
            <person name="Labrenz M."/>
            <person name="Spormann A.M."/>
            <person name="Op Den Camp H."/>
            <person name="Overmann J."/>
            <person name="Amann R."/>
            <person name="Jetten M.S.M."/>
            <person name="Mascher T."/>
            <person name="Medema M.H."/>
            <person name="Devos D.P."/>
            <person name="Kaster A.-K."/>
            <person name="Ovreas L."/>
            <person name="Rohde M."/>
            <person name="Galperin M.Y."/>
            <person name="Jogler C."/>
        </authorList>
    </citation>
    <scope>NUCLEOTIDE SEQUENCE [LARGE SCALE GENOMIC DNA]</scope>
    <source>
        <strain evidence="2 3">Pan54</strain>
    </source>
</reference>
<protein>
    <recommendedName>
        <fullName evidence="1">Putative membrane protein insertion efficiency factor</fullName>
    </recommendedName>
</protein>
<dbReference type="HAMAP" id="MF_00386">
    <property type="entry name" value="UPF0161_YidD"/>
    <property type="match status" value="1"/>
</dbReference>
<comment type="function">
    <text evidence="1">Could be involved in insertion of integral membrane proteins into the membrane.</text>
</comment>
<dbReference type="RefSeq" id="WP_207310025.1">
    <property type="nucleotide sequence ID" value="NZ_SJPG01000001.1"/>
</dbReference>
<dbReference type="EMBL" id="SJPG01000001">
    <property type="protein sequence ID" value="TWT59863.1"/>
    <property type="molecule type" value="Genomic_DNA"/>
</dbReference>
<evidence type="ECO:0000256" key="1">
    <source>
        <dbReference type="HAMAP-Rule" id="MF_00386"/>
    </source>
</evidence>
<dbReference type="PANTHER" id="PTHR33383:SF1">
    <property type="entry name" value="MEMBRANE PROTEIN INSERTION EFFICIENCY FACTOR-RELATED"/>
    <property type="match status" value="1"/>
</dbReference>
<evidence type="ECO:0000313" key="2">
    <source>
        <dbReference type="EMBL" id="TWT59863.1"/>
    </source>
</evidence>
<organism evidence="2 3">
    <name type="scientific">Rubinisphaera italica</name>
    <dbReference type="NCBI Taxonomy" id="2527969"/>
    <lineage>
        <taxon>Bacteria</taxon>
        <taxon>Pseudomonadati</taxon>
        <taxon>Planctomycetota</taxon>
        <taxon>Planctomycetia</taxon>
        <taxon>Planctomycetales</taxon>
        <taxon>Planctomycetaceae</taxon>
        <taxon>Rubinisphaera</taxon>
    </lineage>
</organism>
<accession>A0A5C5XC37</accession>